<protein>
    <submittedName>
        <fullName evidence="1">Uncharacterized protein</fullName>
    </submittedName>
</protein>
<dbReference type="AlphaFoldDB" id="A0A480AEZ9"/>
<organism evidence="1 2">
    <name type="scientific">Dolichospermum planctonicum</name>
    <dbReference type="NCBI Taxonomy" id="136072"/>
    <lineage>
        <taxon>Bacteria</taxon>
        <taxon>Bacillati</taxon>
        <taxon>Cyanobacteriota</taxon>
        <taxon>Cyanophyceae</taxon>
        <taxon>Nostocales</taxon>
        <taxon>Aphanizomenonaceae</taxon>
        <taxon>Dolichospermum</taxon>
    </lineage>
</organism>
<sequence>MDLMIYAYGNNVTQILTTVNLYIHTTSYNQVVSYYAPQVYHPKIVKILWGGHLARQIYTN</sequence>
<dbReference type="Proteomes" id="UP000299367">
    <property type="component" value="Unassembled WGS sequence"/>
</dbReference>
<name>A0A480AEZ9_9CYAN</name>
<gene>
    <name evidence="1" type="ORF">NIES80_30430</name>
</gene>
<proteinExistence type="predicted"/>
<accession>A0A480AEZ9</accession>
<dbReference type="EMBL" id="BJCF01000037">
    <property type="protein sequence ID" value="GCL43329.1"/>
    <property type="molecule type" value="Genomic_DNA"/>
</dbReference>
<evidence type="ECO:0000313" key="2">
    <source>
        <dbReference type="Proteomes" id="UP000299367"/>
    </source>
</evidence>
<reference evidence="2" key="1">
    <citation type="submission" date="2019-02" db="EMBL/GenBank/DDBJ databases">
        <title>Draft genome sequence of Dolichospermum planctonicum NIES-80.</title>
        <authorList>
            <person name="Yamaguchi H."/>
            <person name="Suzuki S."/>
            <person name="Kawachi M."/>
        </authorList>
    </citation>
    <scope>NUCLEOTIDE SEQUENCE [LARGE SCALE GENOMIC DNA]</scope>
    <source>
        <strain evidence="2">NIES-80</strain>
    </source>
</reference>
<evidence type="ECO:0000313" key="1">
    <source>
        <dbReference type="EMBL" id="GCL43329.1"/>
    </source>
</evidence>
<comment type="caution">
    <text evidence="1">The sequence shown here is derived from an EMBL/GenBank/DDBJ whole genome shotgun (WGS) entry which is preliminary data.</text>
</comment>